<reference evidence="1 2" key="1">
    <citation type="submission" date="2024-03" db="EMBL/GenBank/DDBJ databases">
        <title>Novel species of the genus Variovorax.</title>
        <authorList>
            <person name="Liu Q."/>
            <person name="Xin Y.-H."/>
        </authorList>
    </citation>
    <scope>NUCLEOTIDE SEQUENCE [LARGE SCALE GENOMIC DNA]</scope>
    <source>
        <strain evidence="1 2">KACC 18901</strain>
    </source>
</reference>
<gene>
    <name evidence="1" type="ORF">WKW79_24780</name>
</gene>
<organism evidence="1 2">
    <name type="scientific">Variovorax robiniae</name>
    <dbReference type="NCBI Taxonomy" id="1836199"/>
    <lineage>
        <taxon>Bacteria</taxon>
        <taxon>Pseudomonadati</taxon>
        <taxon>Pseudomonadota</taxon>
        <taxon>Betaproteobacteria</taxon>
        <taxon>Burkholderiales</taxon>
        <taxon>Comamonadaceae</taxon>
        <taxon>Variovorax</taxon>
    </lineage>
</organism>
<accession>A0ABU8XDZ5</accession>
<sequence length="145" mass="16526">MHYNRYRYYDPGSGRFVSSDPIKLAGGLNLQQFAPNSTGWIDPLGLSRYVVIGEGQASVEGKIPVPRIQNNWKRLGGSSKGIRCLSFRARYKRMGAKGRWGECEMDSRPSSRRVWIYRHRPRWRQSESVLCGGKESSGSNRCKNL</sequence>
<evidence type="ECO:0000313" key="2">
    <source>
        <dbReference type="Proteomes" id="UP001367030"/>
    </source>
</evidence>
<keyword evidence="2" id="KW-1185">Reference proteome</keyword>
<dbReference type="Proteomes" id="UP001367030">
    <property type="component" value="Unassembled WGS sequence"/>
</dbReference>
<dbReference type="PANTHER" id="PTHR32305">
    <property type="match status" value="1"/>
</dbReference>
<name>A0ABU8XDZ5_9BURK</name>
<dbReference type="InterPro" id="IPR050708">
    <property type="entry name" value="T6SS_VgrG/RHS"/>
</dbReference>
<evidence type="ECO:0000313" key="1">
    <source>
        <dbReference type="EMBL" id="MEJ8857811.1"/>
    </source>
</evidence>
<protein>
    <submittedName>
        <fullName evidence="1">RHS repeat-associated core domain-containing protein</fullName>
    </submittedName>
</protein>
<dbReference type="PANTHER" id="PTHR32305:SF15">
    <property type="entry name" value="PROTEIN RHSA-RELATED"/>
    <property type="match status" value="1"/>
</dbReference>
<proteinExistence type="predicted"/>
<dbReference type="NCBIfam" id="TIGR03696">
    <property type="entry name" value="Rhs_assc_core"/>
    <property type="match status" value="1"/>
</dbReference>
<dbReference type="Gene3D" id="2.180.10.10">
    <property type="entry name" value="RHS repeat-associated core"/>
    <property type="match status" value="1"/>
</dbReference>
<dbReference type="EMBL" id="JBBKZS010000012">
    <property type="protein sequence ID" value="MEJ8857811.1"/>
    <property type="molecule type" value="Genomic_DNA"/>
</dbReference>
<comment type="caution">
    <text evidence="1">The sequence shown here is derived from an EMBL/GenBank/DDBJ whole genome shotgun (WGS) entry which is preliminary data.</text>
</comment>
<dbReference type="InterPro" id="IPR022385">
    <property type="entry name" value="Rhs_assc_core"/>
</dbReference>